<keyword evidence="2" id="KW-0378">Hydrolase</keyword>
<proteinExistence type="predicted"/>
<keyword evidence="4" id="KW-0238">DNA-binding</keyword>
<evidence type="ECO:0000256" key="6">
    <source>
        <dbReference type="ARBA" id="ARBA00050026"/>
    </source>
</evidence>
<dbReference type="CDD" id="cd09859">
    <property type="entry name" value="PIN_53EXO"/>
    <property type="match status" value="1"/>
</dbReference>
<sequence length="291" mass="32179">MVREGGAVMPAQVPLLLVDGHNLLWRAAFGFPAEIRSRDKTRDLTAPFGFFALLRVAIRDELPSAPEVMVVFDGEHGSVERQDSDADYKANRALDDGARKALEAIPVVQRGLDLYGVDWIEIDTAEADDVIATLISRARRHSRPAWIFSTDRDYYQLLDEHTRVLNTAMHPGKRHIGPDEVDARYGVRPEQWPCFCALKGDPADNIPGVHGIGAATAARLLAGGLTLDDLPASGRLTGAKGQLIQQQWQQVLAWRDLVRMRTDLPLSLEPTGDPSAELPKPAEVIEKLELW</sequence>
<dbReference type="InterPro" id="IPR008918">
    <property type="entry name" value="HhH2"/>
</dbReference>
<dbReference type="PANTHER" id="PTHR42646">
    <property type="entry name" value="FLAP ENDONUCLEASE XNI"/>
    <property type="match status" value="1"/>
</dbReference>
<dbReference type="Gene3D" id="3.40.50.1010">
    <property type="entry name" value="5'-nuclease"/>
    <property type="match status" value="1"/>
</dbReference>
<dbReference type="Gene3D" id="1.10.150.20">
    <property type="entry name" value="5' to 3' exonuclease, C-terminal subdomain"/>
    <property type="match status" value="1"/>
</dbReference>
<evidence type="ECO:0000256" key="4">
    <source>
        <dbReference type="ARBA" id="ARBA00023125"/>
    </source>
</evidence>
<protein>
    <recommendedName>
        <fullName evidence="6">5'-3' exonuclease</fullName>
    </recommendedName>
</protein>
<evidence type="ECO:0000256" key="1">
    <source>
        <dbReference type="ARBA" id="ARBA00022722"/>
    </source>
</evidence>
<feature type="domain" description="5'-3' exonuclease" evidence="7">
    <location>
        <begin position="13"/>
        <end position="279"/>
    </location>
</feature>
<reference evidence="8 9" key="1">
    <citation type="submission" date="2024-08" db="EMBL/GenBank/DDBJ databases">
        <title>Genome mining of Saccharopolyspora cebuensis PGLac3 from Nigerian medicinal plant.</title>
        <authorList>
            <person name="Ezeobiora C.E."/>
            <person name="Igbokwe N.H."/>
            <person name="Amin D.H."/>
            <person name="Mendie U.E."/>
        </authorList>
    </citation>
    <scope>NUCLEOTIDE SEQUENCE [LARGE SCALE GENOMIC DNA]</scope>
    <source>
        <strain evidence="8 9">PGLac3</strain>
    </source>
</reference>
<keyword evidence="3 8" id="KW-0269">Exonuclease</keyword>
<dbReference type="InterPro" id="IPR020045">
    <property type="entry name" value="DNA_polI_H3TH"/>
</dbReference>
<dbReference type="InterPro" id="IPR038969">
    <property type="entry name" value="FEN"/>
</dbReference>
<name>A0ABV4CN47_9PSEU</name>
<evidence type="ECO:0000256" key="5">
    <source>
        <dbReference type="ARBA" id="ARBA00049957"/>
    </source>
</evidence>
<dbReference type="EMBL" id="JBGEHV010000058">
    <property type="protein sequence ID" value="MEY8042520.1"/>
    <property type="molecule type" value="Genomic_DNA"/>
</dbReference>
<dbReference type="SUPFAM" id="SSF88723">
    <property type="entry name" value="PIN domain-like"/>
    <property type="match status" value="1"/>
</dbReference>
<dbReference type="SMART" id="SM00475">
    <property type="entry name" value="53EXOc"/>
    <property type="match status" value="1"/>
</dbReference>
<dbReference type="SMART" id="SM00279">
    <property type="entry name" value="HhH2"/>
    <property type="match status" value="1"/>
</dbReference>
<dbReference type="SUPFAM" id="SSF47807">
    <property type="entry name" value="5' to 3' exonuclease, C-terminal subdomain"/>
    <property type="match status" value="1"/>
</dbReference>
<dbReference type="Pfam" id="PF01367">
    <property type="entry name" value="5_3_exonuc"/>
    <property type="match status" value="1"/>
</dbReference>
<comment type="caution">
    <text evidence="8">The sequence shown here is derived from an EMBL/GenBank/DDBJ whole genome shotgun (WGS) entry which is preliminary data.</text>
</comment>
<evidence type="ECO:0000313" key="9">
    <source>
        <dbReference type="Proteomes" id="UP001564626"/>
    </source>
</evidence>
<dbReference type="GO" id="GO:0004527">
    <property type="term" value="F:exonuclease activity"/>
    <property type="evidence" value="ECO:0007669"/>
    <property type="project" value="UniProtKB-KW"/>
</dbReference>
<dbReference type="InterPro" id="IPR036279">
    <property type="entry name" value="5-3_exonuclease_C_sf"/>
</dbReference>
<evidence type="ECO:0000256" key="3">
    <source>
        <dbReference type="ARBA" id="ARBA00022839"/>
    </source>
</evidence>
<accession>A0ABV4CN47</accession>
<dbReference type="Proteomes" id="UP001564626">
    <property type="component" value="Unassembled WGS sequence"/>
</dbReference>
<evidence type="ECO:0000256" key="2">
    <source>
        <dbReference type="ARBA" id="ARBA00022801"/>
    </source>
</evidence>
<dbReference type="InterPro" id="IPR029060">
    <property type="entry name" value="PIN-like_dom_sf"/>
</dbReference>
<dbReference type="Pfam" id="PF02739">
    <property type="entry name" value="5_3_exonuc_N"/>
    <property type="match status" value="1"/>
</dbReference>
<evidence type="ECO:0000313" key="8">
    <source>
        <dbReference type="EMBL" id="MEY8042520.1"/>
    </source>
</evidence>
<dbReference type="PANTHER" id="PTHR42646:SF2">
    <property type="entry name" value="5'-3' EXONUCLEASE FAMILY PROTEIN"/>
    <property type="match status" value="1"/>
</dbReference>
<keyword evidence="1" id="KW-0540">Nuclease</keyword>
<dbReference type="InterPro" id="IPR002421">
    <property type="entry name" value="5-3_exonuclease"/>
</dbReference>
<dbReference type="InterPro" id="IPR020046">
    <property type="entry name" value="5-3_exonucl_a-hlix_arch_N"/>
</dbReference>
<comment type="function">
    <text evidence="5">5'-3' exonuclease acting preferentially on double-stranded DNA.</text>
</comment>
<organism evidence="8 9">
    <name type="scientific">Saccharopolyspora cebuensis</name>
    <dbReference type="NCBI Taxonomy" id="418759"/>
    <lineage>
        <taxon>Bacteria</taxon>
        <taxon>Bacillati</taxon>
        <taxon>Actinomycetota</taxon>
        <taxon>Actinomycetes</taxon>
        <taxon>Pseudonocardiales</taxon>
        <taxon>Pseudonocardiaceae</taxon>
        <taxon>Saccharopolyspora</taxon>
    </lineage>
</organism>
<dbReference type="RefSeq" id="WP_345368049.1">
    <property type="nucleotide sequence ID" value="NZ_BAABII010000023.1"/>
</dbReference>
<evidence type="ECO:0000259" key="7">
    <source>
        <dbReference type="SMART" id="SM00475"/>
    </source>
</evidence>
<gene>
    <name evidence="8" type="ORF">AB8O55_24205</name>
</gene>
<keyword evidence="9" id="KW-1185">Reference proteome</keyword>